<feature type="region of interest" description="Disordered" evidence="1">
    <location>
        <begin position="236"/>
        <end position="260"/>
    </location>
</feature>
<feature type="compositionally biased region" description="Low complexity" evidence="1">
    <location>
        <begin position="63"/>
        <end position="74"/>
    </location>
</feature>
<feature type="region of interest" description="Disordered" evidence="1">
    <location>
        <begin position="1220"/>
        <end position="1332"/>
    </location>
</feature>
<feature type="region of interest" description="Disordered" evidence="1">
    <location>
        <begin position="872"/>
        <end position="896"/>
    </location>
</feature>
<keyword evidence="3" id="KW-1185">Reference proteome</keyword>
<dbReference type="OMA" id="NNHREED"/>
<feature type="region of interest" description="Disordered" evidence="1">
    <location>
        <begin position="525"/>
        <end position="545"/>
    </location>
</feature>
<feature type="region of interest" description="Disordered" evidence="1">
    <location>
        <begin position="358"/>
        <end position="380"/>
    </location>
</feature>
<feature type="region of interest" description="Disordered" evidence="1">
    <location>
        <begin position="953"/>
        <end position="1020"/>
    </location>
</feature>
<feature type="compositionally biased region" description="Polar residues" evidence="1">
    <location>
        <begin position="236"/>
        <end position="245"/>
    </location>
</feature>
<feature type="compositionally biased region" description="Polar residues" evidence="1">
    <location>
        <begin position="583"/>
        <end position="610"/>
    </location>
</feature>
<feature type="compositionally biased region" description="Basic and acidic residues" evidence="1">
    <location>
        <begin position="953"/>
        <end position="972"/>
    </location>
</feature>
<organism evidence="2 3">
    <name type="scientific">Strongylocentrotus purpuratus</name>
    <name type="common">Purple sea urchin</name>
    <dbReference type="NCBI Taxonomy" id="7668"/>
    <lineage>
        <taxon>Eukaryota</taxon>
        <taxon>Metazoa</taxon>
        <taxon>Echinodermata</taxon>
        <taxon>Eleutherozoa</taxon>
        <taxon>Echinozoa</taxon>
        <taxon>Echinoidea</taxon>
        <taxon>Euechinoidea</taxon>
        <taxon>Echinacea</taxon>
        <taxon>Camarodonta</taxon>
        <taxon>Echinidea</taxon>
        <taxon>Strongylocentrotidae</taxon>
        <taxon>Strongylocentrotus</taxon>
    </lineage>
</organism>
<evidence type="ECO:0000313" key="3">
    <source>
        <dbReference type="Proteomes" id="UP000007110"/>
    </source>
</evidence>
<feature type="compositionally biased region" description="Low complexity" evidence="1">
    <location>
        <begin position="760"/>
        <end position="774"/>
    </location>
</feature>
<evidence type="ECO:0000256" key="1">
    <source>
        <dbReference type="SAM" id="MobiDB-lite"/>
    </source>
</evidence>
<dbReference type="GeneID" id="100891535"/>
<dbReference type="Pfam" id="PF15273">
    <property type="entry name" value="NHS"/>
    <property type="match status" value="1"/>
</dbReference>
<feature type="compositionally biased region" description="Basic and acidic residues" evidence="1">
    <location>
        <begin position="1313"/>
        <end position="1322"/>
    </location>
</feature>
<reference evidence="3" key="1">
    <citation type="submission" date="2015-02" db="EMBL/GenBank/DDBJ databases">
        <title>Genome sequencing for Strongylocentrotus purpuratus.</title>
        <authorList>
            <person name="Murali S."/>
            <person name="Liu Y."/>
            <person name="Vee V."/>
            <person name="English A."/>
            <person name="Wang M."/>
            <person name="Skinner E."/>
            <person name="Han Y."/>
            <person name="Muzny D.M."/>
            <person name="Worley K.C."/>
            <person name="Gibbs R.A."/>
        </authorList>
    </citation>
    <scope>NUCLEOTIDE SEQUENCE</scope>
</reference>
<dbReference type="EnsemblMetazoa" id="XM_030995404">
    <property type="protein sequence ID" value="XP_030851264"/>
    <property type="gene ID" value="LOC100891535"/>
</dbReference>
<feature type="region of interest" description="Disordered" evidence="1">
    <location>
        <begin position="273"/>
        <end position="327"/>
    </location>
</feature>
<reference evidence="2" key="2">
    <citation type="submission" date="2021-01" db="UniProtKB">
        <authorList>
            <consortium name="EnsemblMetazoa"/>
        </authorList>
    </citation>
    <scope>IDENTIFICATION</scope>
</reference>
<dbReference type="RefSeq" id="XP_030851264.1">
    <property type="nucleotide sequence ID" value="XM_030995404.1"/>
</dbReference>
<sequence length="1421" mass="153899">MVTVDTSGSGFERMANIRRSLTLTFRMSSRGRKERREKKAWRRTVSGIPREVEEELKMGRARSNSGSEYTSSSSADFEEIRTQSLDRKLKYSVREYNKAYEARKAAGKVGKPSIAVVAPLRNRRRNRHSLGDSSKLEKALNLNGSASLPRGMGLLRPNSVPPGSAMGTVQFSGSSADSSMERIWQTAAVNRLNEHAESRKHPSGHYRNGKPKLFLPQMSHLPNAVISTQSYLNPIPTDTTVTSKGDIQHPKPHQQHLRPDPAELAASVRLRMQKSSIRKEDRRSSSGNWSGTDSTRTSVCSEQDSQVTPPANMDASPSDSAVSLSNEIECSQGTPIAPCANSSFPGLINGDGSRPCFLPVQKSSHSSSSGSPTPTNELEAAGGTFTRLDTETWLKSVGASQGSASASIHSKPELGNTAPSVKGPLKPQLSFGDSSSESSVENAASIVSDNTSLDLDAYFGDSAEEFPDTDSLSAFSVDQEGYWTSMHSDCGLSPKHAKHPTIPEHPQCVGYDYDIAAHYKGKDSRRGFITPKNKVSKDSNQQAAPALPMRDDSFSLDAHLSNLQLQPHLDGSPISMDSSSPSNQTLTNDSDGSRSVTPAPSDMSDVSSASYDLPPPLCSPNDPKMYSICYGGVSKAGGMPGGPPSTSRQTPISALSMATNISSNGLQYTQSLINGVGRSETSTAVTSSQQMSGQNMGSLGLQNHFPIASSATSSGSQASDFWATPIPGAMMKARERFYGYKPSPKPEQQTSQTMTESDTDTVTPVTSPRTPTDSNNTFFGMYPGSYNVIRKKSKDSTYTVYSNGMSASLINKPADVISPTNSLDRKQKFNRYVSDLQVQAPQAYDALSQLKAGEERTKAMSREQRAEILEQMRKSKSGGRNSSMATPPATPTSPPVIPTTTNVSAMLAMSCASESPLNKEEARTTSFRTSYKEGIAAQNLDPDKAIIQAAKRMEDNRSEPDTEQGEVEHTDGSAESDDIAGRPTTPKSVTLDAVEESEEHTPYVFDPKRQPGSSILKGSNKKDNLHAKIHKSKKKLNISTDPFADTTIGQMMAADSPYDNVPSNSRTIRFSETVIVENTPVRVCLVSGKPRTNMTDFKALLQQQSTPIGSRTVSACYALNVRSSVKGPRNAELLYRGILQEEDEAKKAEDDRHSTESPVPERKIVTVSDLKNAMASARGNVRMVNVEEAREKHEIVNKSSCATVTAIPEMSSLPIRETVINGADDSPESDAKNTEETDANHPPVTPSLDTGADDHCKNGCEVRGAPETLSSNNNNNHREEDSIHSGSMVGVPSTDIPKYKPTPDTPATLVESTKNRDEDSTVRRIPKHSWSDTDLNRTDLMAAIRDRGKQGDKRESAVARLEEARDVGKKGSPARRAMTVSRSEGSIHSILDSVKHSIQKMSPKHEAHDGPDMDYPSDAWD</sequence>
<dbReference type="OrthoDB" id="10043020at2759"/>
<feature type="region of interest" description="Disordered" evidence="1">
    <location>
        <begin position="1361"/>
        <end position="1421"/>
    </location>
</feature>
<dbReference type="KEGG" id="spu:100891535"/>
<dbReference type="InParanoid" id="A0A7M7PGU5"/>
<feature type="compositionally biased region" description="Polar residues" evidence="1">
    <location>
        <begin position="285"/>
        <end position="327"/>
    </location>
</feature>
<name>A0A7M7PGU5_STRPU</name>
<accession>A0A7M7PGU5</accession>
<feature type="region of interest" description="Disordered" evidence="1">
    <location>
        <begin position="741"/>
        <end position="776"/>
    </location>
</feature>
<proteinExistence type="predicted"/>
<dbReference type="InterPro" id="IPR024845">
    <property type="entry name" value="NHS-like"/>
</dbReference>
<feature type="compositionally biased region" description="Low complexity" evidence="1">
    <location>
        <begin position="572"/>
        <end position="582"/>
    </location>
</feature>
<feature type="region of interest" description="Disordered" evidence="1">
    <location>
        <begin position="404"/>
        <end position="437"/>
    </location>
</feature>
<evidence type="ECO:0000313" key="2">
    <source>
        <dbReference type="EnsemblMetazoa" id="XP_030851264"/>
    </source>
</evidence>
<feature type="region of interest" description="Disordered" evidence="1">
    <location>
        <begin position="57"/>
        <end position="77"/>
    </location>
</feature>
<protein>
    <submittedName>
        <fullName evidence="2">Uncharacterized protein</fullName>
    </submittedName>
</protein>
<feature type="region of interest" description="Disordered" evidence="1">
    <location>
        <begin position="566"/>
        <end position="617"/>
    </location>
</feature>
<dbReference type="Proteomes" id="UP000007110">
    <property type="component" value="Unassembled WGS sequence"/>
</dbReference>
<feature type="compositionally biased region" description="Basic and acidic residues" evidence="1">
    <location>
        <begin position="1229"/>
        <end position="1239"/>
    </location>
</feature>